<gene>
    <name evidence="2" type="ORF">Z045_16960</name>
</gene>
<protein>
    <submittedName>
        <fullName evidence="2">Uncharacterized protein</fullName>
    </submittedName>
</protein>
<evidence type="ECO:0000313" key="2">
    <source>
        <dbReference type="EMBL" id="KSZ57650.1"/>
    </source>
</evidence>
<reference evidence="3" key="1">
    <citation type="submission" date="2015-01" db="EMBL/GenBank/DDBJ databases">
        <title>Draft genome sequence of Rhodococcus pyridinivorans strain KG-16, a hydrocarbon-degrading bacterium.</title>
        <authorList>
            <person name="Aggarwal R.K."/>
            <person name="Dawar C."/>
        </authorList>
    </citation>
    <scope>NUCLEOTIDE SEQUENCE [LARGE SCALE GENOMIC DNA]</scope>
    <source>
        <strain evidence="3">KG-16</strain>
    </source>
</reference>
<evidence type="ECO:0000256" key="1">
    <source>
        <dbReference type="SAM" id="Phobius"/>
    </source>
</evidence>
<dbReference type="PATRIC" id="fig|1441730.3.peg.3536"/>
<reference evidence="2 3" key="2">
    <citation type="journal article" date="2016" name="Genome Announc.">
        <title>Draft Genome Sequence of a Versatile Hydrocarbon-Degrading Bacterium, Rhodococcus pyridinivorans Strain KG-16, Collected from Oil Fields in India.</title>
        <authorList>
            <person name="Aggarwal R.K."/>
            <person name="Dawar C."/>
            <person name="Phanindranath R."/>
            <person name="Mutnuri L."/>
            <person name="Dayal A.M."/>
        </authorList>
    </citation>
    <scope>NUCLEOTIDE SEQUENCE [LARGE SCALE GENOMIC DNA]</scope>
    <source>
        <strain evidence="2 3">KG-16</strain>
    </source>
</reference>
<keyword evidence="1" id="KW-1133">Transmembrane helix</keyword>
<organism evidence="2 3">
    <name type="scientific">Rhodococcus pyridinivorans KG-16</name>
    <dbReference type="NCBI Taxonomy" id="1441730"/>
    <lineage>
        <taxon>Bacteria</taxon>
        <taxon>Bacillati</taxon>
        <taxon>Actinomycetota</taxon>
        <taxon>Actinomycetes</taxon>
        <taxon>Mycobacteriales</taxon>
        <taxon>Nocardiaceae</taxon>
        <taxon>Rhodococcus</taxon>
    </lineage>
</organism>
<accession>A0A0V9UI16</accession>
<dbReference type="Proteomes" id="UP000053060">
    <property type="component" value="Unassembled WGS sequence"/>
</dbReference>
<dbReference type="EMBL" id="AZXY01000008">
    <property type="protein sequence ID" value="KSZ57650.1"/>
    <property type="molecule type" value="Genomic_DNA"/>
</dbReference>
<sequence>MLMVASTDKRSDSMPRSNRRILAIIALTGMLTIGFLAAVFTGSYLIGAAFAMLTGACIVLAHLMIAPASIIHDDETETAIRPEIRERWHPLGSGS</sequence>
<evidence type="ECO:0000313" key="3">
    <source>
        <dbReference type="Proteomes" id="UP000053060"/>
    </source>
</evidence>
<keyword evidence="1" id="KW-0812">Transmembrane</keyword>
<comment type="caution">
    <text evidence="2">The sequence shown here is derived from an EMBL/GenBank/DDBJ whole genome shotgun (WGS) entry which is preliminary data.</text>
</comment>
<feature type="transmembrane region" description="Helical" evidence="1">
    <location>
        <begin position="46"/>
        <end position="65"/>
    </location>
</feature>
<name>A0A0V9UI16_9NOCA</name>
<keyword evidence="1" id="KW-0472">Membrane</keyword>
<proteinExistence type="predicted"/>
<feature type="transmembrane region" description="Helical" evidence="1">
    <location>
        <begin position="21"/>
        <end position="40"/>
    </location>
</feature>
<dbReference type="AlphaFoldDB" id="A0A0V9UI16"/>